<evidence type="ECO:0000313" key="1">
    <source>
        <dbReference type="EMBL" id="GEP11702.1"/>
    </source>
</evidence>
<gene>
    <name evidence="1" type="ORF">MGN01_35470</name>
</gene>
<comment type="caution">
    <text evidence="1">The sequence shown here is derived from an EMBL/GenBank/DDBJ whole genome shotgun (WGS) entry which is preliminary data.</text>
</comment>
<protein>
    <submittedName>
        <fullName evidence="1">Uncharacterized protein</fullName>
    </submittedName>
</protein>
<dbReference type="AlphaFoldDB" id="A0A512JP40"/>
<dbReference type="Proteomes" id="UP000321750">
    <property type="component" value="Unassembled WGS sequence"/>
</dbReference>
<accession>A0A512JP40</accession>
<organism evidence="1 2">
    <name type="scientific">Methylobacterium gnaphalii</name>
    <dbReference type="NCBI Taxonomy" id="1010610"/>
    <lineage>
        <taxon>Bacteria</taxon>
        <taxon>Pseudomonadati</taxon>
        <taxon>Pseudomonadota</taxon>
        <taxon>Alphaproteobacteria</taxon>
        <taxon>Hyphomicrobiales</taxon>
        <taxon>Methylobacteriaceae</taxon>
        <taxon>Methylobacterium</taxon>
    </lineage>
</organism>
<name>A0A512JP40_9HYPH</name>
<proteinExistence type="predicted"/>
<reference evidence="1 2" key="1">
    <citation type="submission" date="2019-07" db="EMBL/GenBank/DDBJ databases">
        <title>Whole genome shotgun sequence of Methylobacterium gnaphalii NBRC 107716.</title>
        <authorList>
            <person name="Hosoyama A."/>
            <person name="Uohara A."/>
            <person name="Ohji S."/>
            <person name="Ichikawa N."/>
        </authorList>
    </citation>
    <scope>NUCLEOTIDE SEQUENCE [LARGE SCALE GENOMIC DNA]</scope>
    <source>
        <strain evidence="1 2">NBRC 107716</strain>
    </source>
</reference>
<evidence type="ECO:0000313" key="2">
    <source>
        <dbReference type="Proteomes" id="UP000321750"/>
    </source>
</evidence>
<keyword evidence="2" id="KW-1185">Reference proteome</keyword>
<dbReference type="EMBL" id="BJZV01000022">
    <property type="protein sequence ID" value="GEP11702.1"/>
    <property type="molecule type" value="Genomic_DNA"/>
</dbReference>
<sequence length="101" mass="10980">MRRNPLAPDEIARCKAAMSKPAPMQALRLIASGRVIIEVTPEGDILIDRFDGKRVRDPDHPDCKMGLAGAWPLLAAGMIDEFGVITEAGRLALSEREGGER</sequence>